<name>A0AAU7BWM4_9FLAO</name>
<dbReference type="RefSeq" id="WP_347926038.1">
    <property type="nucleotide sequence ID" value="NZ_CP157199.1"/>
</dbReference>
<organism evidence="1">
    <name type="scientific">Pontimicrobium sp. SW4</name>
    <dbReference type="NCBI Taxonomy" id="3153519"/>
    <lineage>
        <taxon>Bacteria</taxon>
        <taxon>Pseudomonadati</taxon>
        <taxon>Bacteroidota</taxon>
        <taxon>Flavobacteriia</taxon>
        <taxon>Flavobacteriales</taxon>
        <taxon>Flavobacteriaceae</taxon>
        <taxon>Pontimicrobium</taxon>
    </lineage>
</organism>
<dbReference type="InterPro" id="IPR036278">
    <property type="entry name" value="Sialidase_sf"/>
</dbReference>
<sequence>MKHQILFSALLLTLFSCDTKLGEVVTYVTAPNSLNGSESSLHKSDDGTIYISWIETGTDNSSKLLLSKLGNNNTWSETQIIATGNNWFLNWADFPSVVSFGNNLAAHYLEKSASDTYAYDVKLAISNNDGNSWSTAITPHTDSTNTEHGFVSKVAMNDDSFLSVWLDGRQMAYAEQDSSIAKQMTLRGAVFDSNGKIENEYLLDGRVCDCCQTDVAMSEDGPIVIYRDRSETEIRDIYYVKQIDGIWTEPKAIYNDNWKITGCPVNGPAISTKKSTVAVAWFTVADNLPSVKVIFSNDNGQTFNEPIEIGNVAPLGRVDVEMLEDNSALVSWMDTIEGKTSIKLQRVAKNGKLSNIITLAESSESRSSGFPRMVVKDNLAYITWTKVNDGNKLSIETAIVNTDLIE</sequence>
<dbReference type="Gene3D" id="2.120.10.10">
    <property type="match status" value="1"/>
</dbReference>
<protein>
    <recommendedName>
        <fullName evidence="2">Exo-alpha-sialidase</fullName>
    </recommendedName>
</protein>
<dbReference type="EMBL" id="CP157199">
    <property type="protein sequence ID" value="XBG62661.1"/>
    <property type="molecule type" value="Genomic_DNA"/>
</dbReference>
<dbReference type="AlphaFoldDB" id="A0AAU7BWM4"/>
<dbReference type="SUPFAM" id="SSF50939">
    <property type="entry name" value="Sialidases"/>
    <property type="match status" value="1"/>
</dbReference>
<gene>
    <name evidence="1" type="ORF">ABGB03_07045</name>
</gene>
<evidence type="ECO:0000313" key="1">
    <source>
        <dbReference type="EMBL" id="XBG62661.1"/>
    </source>
</evidence>
<dbReference type="PROSITE" id="PS51257">
    <property type="entry name" value="PROKAR_LIPOPROTEIN"/>
    <property type="match status" value="1"/>
</dbReference>
<accession>A0AAU7BWM4</accession>
<reference evidence="1" key="1">
    <citation type="submission" date="2024-05" db="EMBL/GenBank/DDBJ databases">
        <title>Pontimicrobium maritimus sp. nov., isolated form sea water.</title>
        <authorList>
            <person name="Muhammad N."/>
            <person name="Vuong T.Q."/>
            <person name="Han H.L."/>
            <person name="Kim S.-G."/>
        </authorList>
    </citation>
    <scope>NUCLEOTIDE SEQUENCE</scope>
    <source>
        <strain evidence="1">SW4</strain>
    </source>
</reference>
<evidence type="ECO:0008006" key="2">
    <source>
        <dbReference type="Google" id="ProtNLM"/>
    </source>
</evidence>
<proteinExistence type="predicted"/>